<dbReference type="PROSITE" id="PS50405">
    <property type="entry name" value="GST_CTER"/>
    <property type="match status" value="2"/>
</dbReference>
<feature type="domain" description="GST N-terminal" evidence="1">
    <location>
        <begin position="262"/>
        <end position="342"/>
    </location>
</feature>
<dbReference type="GO" id="GO:0004364">
    <property type="term" value="F:glutathione transferase activity"/>
    <property type="evidence" value="ECO:0007669"/>
    <property type="project" value="TreeGrafter"/>
</dbReference>
<dbReference type="GO" id="GO:0006749">
    <property type="term" value="P:glutathione metabolic process"/>
    <property type="evidence" value="ECO:0007669"/>
    <property type="project" value="TreeGrafter"/>
</dbReference>
<evidence type="ECO:0008006" key="5">
    <source>
        <dbReference type="Google" id="ProtNLM"/>
    </source>
</evidence>
<dbReference type="SFLD" id="SFLDS00019">
    <property type="entry name" value="Glutathione_Transferase_(cytos"/>
    <property type="match status" value="1"/>
</dbReference>
<reference evidence="3" key="1">
    <citation type="submission" date="2021-07" db="EMBL/GenBank/DDBJ databases">
        <title>Draft genome of Mortierella alpina, strain LL118, isolated from an aspen leaf litter sample.</title>
        <authorList>
            <person name="Yang S."/>
            <person name="Vinatzer B.A."/>
        </authorList>
    </citation>
    <scope>NUCLEOTIDE SEQUENCE</scope>
    <source>
        <strain evidence="3">LL118</strain>
    </source>
</reference>
<evidence type="ECO:0000313" key="3">
    <source>
        <dbReference type="EMBL" id="KAG9327184.1"/>
    </source>
</evidence>
<dbReference type="EMBL" id="JAIFTL010000008">
    <property type="protein sequence ID" value="KAG9327184.1"/>
    <property type="molecule type" value="Genomic_DNA"/>
</dbReference>
<dbReference type="Gene3D" id="3.40.30.10">
    <property type="entry name" value="Glutaredoxin"/>
    <property type="match status" value="2"/>
</dbReference>
<dbReference type="InterPro" id="IPR004046">
    <property type="entry name" value="GST_C"/>
</dbReference>
<dbReference type="PROSITE" id="PS50404">
    <property type="entry name" value="GST_NTER"/>
    <property type="match status" value="2"/>
</dbReference>
<comment type="caution">
    <text evidence="3">The sequence shown here is derived from an EMBL/GenBank/DDBJ whole genome shotgun (WGS) entry which is preliminary data.</text>
</comment>
<dbReference type="Proteomes" id="UP000717515">
    <property type="component" value="Unassembled WGS sequence"/>
</dbReference>
<feature type="domain" description="GST C-terminal" evidence="2">
    <location>
        <begin position="344"/>
        <end position="473"/>
    </location>
</feature>
<dbReference type="InterPro" id="IPR036249">
    <property type="entry name" value="Thioredoxin-like_sf"/>
</dbReference>
<dbReference type="SUPFAM" id="SSF47616">
    <property type="entry name" value="GST C-terminal domain-like"/>
    <property type="match status" value="2"/>
</dbReference>
<feature type="domain" description="GST N-terminal" evidence="1">
    <location>
        <begin position="23"/>
        <end position="103"/>
    </location>
</feature>
<evidence type="ECO:0000313" key="4">
    <source>
        <dbReference type="Proteomes" id="UP000717515"/>
    </source>
</evidence>
<organism evidence="3 4">
    <name type="scientific">Mortierella alpina</name>
    <name type="common">Oleaginous fungus</name>
    <name type="synonym">Mortierella renispora</name>
    <dbReference type="NCBI Taxonomy" id="64518"/>
    <lineage>
        <taxon>Eukaryota</taxon>
        <taxon>Fungi</taxon>
        <taxon>Fungi incertae sedis</taxon>
        <taxon>Mucoromycota</taxon>
        <taxon>Mortierellomycotina</taxon>
        <taxon>Mortierellomycetes</taxon>
        <taxon>Mortierellales</taxon>
        <taxon>Mortierellaceae</taxon>
        <taxon>Mortierella</taxon>
    </lineage>
</organism>
<protein>
    <recommendedName>
        <fullName evidence="5">Glutathione transferase</fullName>
    </recommendedName>
</protein>
<dbReference type="SUPFAM" id="SSF52833">
    <property type="entry name" value="Thioredoxin-like"/>
    <property type="match status" value="2"/>
</dbReference>
<name>A0A9P8IED2_MORAP</name>
<feature type="domain" description="GST C-terminal" evidence="2">
    <location>
        <begin position="105"/>
        <end position="236"/>
    </location>
</feature>
<evidence type="ECO:0000259" key="1">
    <source>
        <dbReference type="PROSITE" id="PS50404"/>
    </source>
</evidence>
<gene>
    <name evidence="3" type="ORF">KVV02_000900</name>
</gene>
<evidence type="ECO:0000259" key="2">
    <source>
        <dbReference type="PROSITE" id="PS50405"/>
    </source>
</evidence>
<accession>A0A9P8IED2</accession>
<dbReference type="InterPro" id="IPR036282">
    <property type="entry name" value="Glutathione-S-Trfase_C_sf"/>
</dbReference>
<dbReference type="PANTHER" id="PTHR11571">
    <property type="entry name" value="GLUTATHIONE S-TRANSFERASE"/>
    <property type="match status" value="1"/>
</dbReference>
<dbReference type="AlphaFoldDB" id="A0A9P8IED2"/>
<dbReference type="InterPro" id="IPR004045">
    <property type="entry name" value="Glutathione_S-Trfase_N"/>
</dbReference>
<dbReference type="InterPro" id="IPR050213">
    <property type="entry name" value="GST_superfamily"/>
</dbReference>
<dbReference type="InterPro" id="IPR010987">
    <property type="entry name" value="Glutathione-S-Trfase_C-like"/>
</dbReference>
<dbReference type="Pfam" id="PF14497">
    <property type="entry name" value="GST_C_3"/>
    <property type="match status" value="2"/>
</dbReference>
<proteinExistence type="predicted"/>
<dbReference type="InterPro" id="IPR040079">
    <property type="entry name" value="Glutathione_S-Trfase"/>
</dbReference>
<sequence length="480" mass="53671">MTATIFDRSSKTVFNDVGSKNDGTYELHYFGLLGRAATIRMILALTGAKCKSIPPSNWPAEKPLTAFGSLPILREIGSDGNSIEVSESEAIERYLGEKYLLNGDDLYERTVVNTFLCSNASFLSQLFLCFGTVSDPVEKAKGRDQLVSKTIPNWTKTHEKHLQTMNGAHGGHYYLGTKLTVADLKCALIVSVVQTLTGTAIISEDKTPALWGLKAEVDRIPNLHAWMQTEEYKRMVETNVSMLATKNLSTEAMSKLSQAKDNEYGLLYYKFHGIVPALRAMLAISGAKYTFLHPENWEVEKDQTPFGHMPVLYETTSTGETLELAELNVIEFYLATKFGFMGSNAWEDQLVRSYATSTHSLFEKFVVSVIRSPKELQPQMMQAFVEKQIPEWAKFHERILQANGSNGHYIGNQLTFADLKAASVMGLMMKLSGDKYISKELTPALMTMYETMEANPKYAAWKASEAHEAYTEATRKLFGL</sequence>
<dbReference type="Gene3D" id="1.20.1050.10">
    <property type="match status" value="2"/>
</dbReference>